<feature type="compositionally biased region" description="Basic and acidic residues" evidence="16">
    <location>
        <begin position="860"/>
        <end position="869"/>
    </location>
</feature>
<dbReference type="Pfam" id="PF01068">
    <property type="entry name" value="DNA_ligase_A_M"/>
    <property type="match status" value="2"/>
</dbReference>
<evidence type="ECO:0000256" key="15">
    <source>
        <dbReference type="RuleBase" id="RU004196"/>
    </source>
</evidence>
<evidence type="ECO:0000256" key="7">
    <source>
        <dbReference type="ARBA" id="ARBA00022763"/>
    </source>
</evidence>
<evidence type="ECO:0000256" key="5">
    <source>
        <dbReference type="ARBA" id="ARBA00022705"/>
    </source>
</evidence>
<feature type="compositionally biased region" description="Acidic residues" evidence="16">
    <location>
        <begin position="181"/>
        <end position="201"/>
    </location>
</feature>
<evidence type="ECO:0000256" key="12">
    <source>
        <dbReference type="ARBA" id="ARBA00023306"/>
    </source>
</evidence>
<dbReference type="PANTHER" id="PTHR45674">
    <property type="entry name" value="DNA LIGASE 1/3 FAMILY MEMBER"/>
    <property type="match status" value="1"/>
</dbReference>
<keyword evidence="18" id="KW-1185">Reference proteome</keyword>
<dbReference type="AlphaFoldDB" id="A0A6J3M1Z4"/>
<feature type="region of interest" description="Disordered" evidence="16">
    <location>
        <begin position="1"/>
        <end position="212"/>
    </location>
</feature>
<evidence type="ECO:0000256" key="14">
    <source>
        <dbReference type="RuleBase" id="RU000617"/>
    </source>
</evidence>
<reference evidence="19" key="3">
    <citation type="submission" date="2025-08" db="UniProtKB">
        <authorList>
            <consortium name="RefSeq"/>
        </authorList>
    </citation>
    <scope>IDENTIFICATION</scope>
    <source>
        <strain evidence="19">CBS 342.82</strain>
    </source>
</reference>
<evidence type="ECO:0000256" key="6">
    <source>
        <dbReference type="ARBA" id="ARBA00022741"/>
    </source>
</evidence>
<keyword evidence="9 14" id="KW-0233">DNA recombination</keyword>
<dbReference type="OrthoDB" id="206088at2759"/>
<comment type="subcellular location">
    <subcellularLocation>
        <location evidence="1">Nucleus</location>
    </subcellularLocation>
</comment>
<dbReference type="GO" id="GO:0005524">
    <property type="term" value="F:ATP binding"/>
    <property type="evidence" value="ECO:0007669"/>
    <property type="project" value="UniProtKB-KW"/>
</dbReference>
<dbReference type="InterPro" id="IPR012340">
    <property type="entry name" value="NA-bd_OB-fold"/>
</dbReference>
<dbReference type="InterPro" id="IPR036599">
    <property type="entry name" value="DNA_ligase_N_sf"/>
</dbReference>
<evidence type="ECO:0000256" key="8">
    <source>
        <dbReference type="ARBA" id="ARBA00022840"/>
    </source>
</evidence>
<keyword evidence="3 14" id="KW-0436">Ligase</keyword>
<dbReference type="SUPFAM" id="SSF50249">
    <property type="entry name" value="Nucleic acid-binding proteins"/>
    <property type="match status" value="1"/>
</dbReference>
<keyword evidence="5" id="KW-0235">DNA replication</keyword>
<accession>A0A6J3M1Z4</accession>
<dbReference type="EC" id="6.5.1.1" evidence="14"/>
<dbReference type="PROSITE" id="PS50160">
    <property type="entry name" value="DNA_LIGASE_A3"/>
    <property type="match status" value="1"/>
</dbReference>
<reference evidence="19" key="1">
    <citation type="submission" date="2020-01" db="EMBL/GenBank/DDBJ databases">
        <authorList>
            <consortium name="DOE Joint Genome Institute"/>
            <person name="Haridas S."/>
            <person name="Albert R."/>
            <person name="Binder M."/>
            <person name="Bloem J."/>
            <person name="Labutti K."/>
            <person name="Salamov A."/>
            <person name="Andreopoulos B."/>
            <person name="Baker S.E."/>
            <person name="Barry K."/>
            <person name="Bills G."/>
            <person name="Bluhm B.H."/>
            <person name="Cannon C."/>
            <person name="Castanera R."/>
            <person name="Culley D.E."/>
            <person name="Daum C."/>
            <person name="Ezra D."/>
            <person name="Gonzalez J.B."/>
            <person name="Henrissat B."/>
            <person name="Kuo A."/>
            <person name="Liang C."/>
            <person name="Lipzen A."/>
            <person name="Lutzoni F."/>
            <person name="Magnuson J."/>
            <person name="Mondo S."/>
            <person name="Nolan M."/>
            <person name="Ohm R."/>
            <person name="Pangilinan J."/>
            <person name="Park H.-J."/>
            <person name="Ramirez L."/>
            <person name="Alfaro M."/>
            <person name="Sun H."/>
            <person name="Tritt A."/>
            <person name="Yoshinaga Y."/>
            <person name="Zwiers L.-H."/>
            <person name="Turgeon B.G."/>
            <person name="Goodwin S.B."/>
            <person name="Spatafora J.W."/>
            <person name="Crous P.W."/>
            <person name="Grigoriev I.V."/>
        </authorList>
    </citation>
    <scope>NUCLEOTIDE SEQUENCE</scope>
    <source>
        <strain evidence="19">CBS 342.82</strain>
    </source>
</reference>
<dbReference type="FunFam" id="1.10.3260.10:FF:000001">
    <property type="entry name" value="DNA ligase"/>
    <property type="match status" value="1"/>
</dbReference>
<dbReference type="GO" id="GO:0003677">
    <property type="term" value="F:DNA binding"/>
    <property type="evidence" value="ECO:0007669"/>
    <property type="project" value="InterPro"/>
</dbReference>
<dbReference type="Gene3D" id="2.40.50.140">
    <property type="entry name" value="Nucleic acid-binding proteins"/>
    <property type="match status" value="1"/>
</dbReference>
<proteinExistence type="inferred from homology"/>
<dbReference type="FunFam" id="3.30.470.30:FF:000016">
    <property type="entry name" value="DNA ligase"/>
    <property type="match status" value="1"/>
</dbReference>
<evidence type="ECO:0000256" key="13">
    <source>
        <dbReference type="ARBA" id="ARBA00034003"/>
    </source>
</evidence>
<feature type="compositionally biased region" description="Polar residues" evidence="16">
    <location>
        <begin position="33"/>
        <end position="44"/>
    </location>
</feature>
<sequence>MAPKQAKLGYVRPSQRTLGNFFAGPGGAKAPAQQSKLTFSTKQQPSPPSDEEPSTTKDEDDEMDGADTVKVEPSTEQAIKRESASPKRRRTSPKEDEAEDDEDEPPVKRQRHKPASKKGTATKSTSSRPHSSAQATVALKKEQEEETSDPEIKAEVESAGVESLTINGTATKVDKRGAEESSAEEDENASEEEEEEEEEEKPEIAAKARAKVQSTLKSTGKDAYPDWKAGDPVPFAALCTTFSKIEMTTKRLEIIALCSLFLRQVARLTPLDLQPTVLLMTGKLAADFAGIELGIGESLIMKAIGETTGRSLKIIKEDQQKIGDLGLVAAKSRQNQPTMFKPKALTVRGVHEGLMKIATVEGTGSQGRKVDGIKKLLASADVHLAKGQTIDITKEKGGPSESKFIIRALEGKMRLGLADKTLQVALAHAMVAHAVGQDGKKAPTEEELKRGEEVFKAVYNELPAYEVIVPALLANGIWKLRDSLKLQPGVPLKPMLAKPTKSIGEVLDRFEGKDFTCEYKYDGERAQIHFVAHEADQEFAAVKAPEAGKSDRGIANIFSRNSEDLSKKYPDILAKLPTWVKTGTKSFVLDCETVAWDTEQKKVLPFQQLMTRKKKDVKVEDVKVKVCVFAFDLLYLNGEALVNKPFRQRRDHMYEAFEEVEGEFTFAKYGNSQNVDEIQLLLEESIKASCEGLMVKMLDGVESHYEPSRRSQNWLKVKKDYLAGAGDSLDLVVLGAYYGRGKRTNWYGAFLLACYNPKTEKYESVCNIGTGFSEALLAELHETLSPLVIDRAKPFYDHPTGKNEQPDVWFEPRFVWEVKTADLTLSPRYRAAAAEMSGGGAADPAHKGISLRFPRLIRVRDDKKPEDATSSRQVAEMYRKQDSVAKDSKPSVDDDFDY</sequence>
<keyword evidence="11" id="KW-0539">Nucleus</keyword>
<evidence type="ECO:0000256" key="10">
    <source>
        <dbReference type="ARBA" id="ARBA00023204"/>
    </source>
</evidence>
<keyword evidence="7 14" id="KW-0227">DNA damage</keyword>
<evidence type="ECO:0000256" key="3">
    <source>
        <dbReference type="ARBA" id="ARBA00022598"/>
    </source>
</evidence>
<comment type="similarity">
    <text evidence="2 15">Belongs to the ATP-dependent DNA ligase family.</text>
</comment>
<dbReference type="CDD" id="cd07900">
    <property type="entry name" value="Adenylation_DNA_ligase_I_Euk"/>
    <property type="match status" value="1"/>
</dbReference>
<reference evidence="19" key="2">
    <citation type="submission" date="2020-04" db="EMBL/GenBank/DDBJ databases">
        <authorList>
            <consortium name="NCBI Genome Project"/>
        </authorList>
    </citation>
    <scope>NUCLEOTIDE SEQUENCE</scope>
    <source>
        <strain evidence="19">CBS 342.82</strain>
    </source>
</reference>
<dbReference type="GO" id="GO:0006281">
    <property type="term" value="P:DNA repair"/>
    <property type="evidence" value="ECO:0007669"/>
    <property type="project" value="UniProtKB-KW"/>
</dbReference>
<dbReference type="SUPFAM" id="SSF56091">
    <property type="entry name" value="DNA ligase/mRNA capping enzyme, catalytic domain"/>
    <property type="match status" value="1"/>
</dbReference>
<dbReference type="GO" id="GO:0005739">
    <property type="term" value="C:mitochondrion"/>
    <property type="evidence" value="ECO:0007669"/>
    <property type="project" value="TreeGrafter"/>
</dbReference>
<dbReference type="SUPFAM" id="SSF117018">
    <property type="entry name" value="ATP-dependent DNA ligase DNA-binding domain"/>
    <property type="match status" value="1"/>
</dbReference>
<comment type="catalytic activity">
    <reaction evidence="13 14">
        <text>ATP + (deoxyribonucleotide)n-3'-hydroxyl + 5'-phospho-(deoxyribonucleotide)m = (deoxyribonucleotide)n+m + AMP + diphosphate.</text>
        <dbReference type="EC" id="6.5.1.1"/>
    </reaction>
</comment>
<dbReference type="RefSeq" id="XP_033457983.1">
    <property type="nucleotide sequence ID" value="XM_033606535.1"/>
</dbReference>
<dbReference type="PANTHER" id="PTHR45674:SF4">
    <property type="entry name" value="DNA LIGASE 1"/>
    <property type="match status" value="1"/>
</dbReference>
<keyword evidence="10 14" id="KW-0234">DNA repair</keyword>
<evidence type="ECO:0000256" key="4">
    <source>
        <dbReference type="ARBA" id="ARBA00022618"/>
    </source>
</evidence>
<feature type="domain" description="ATP-dependent DNA ligase family profile" evidence="17">
    <location>
        <begin position="619"/>
        <end position="756"/>
    </location>
</feature>
<dbReference type="GO" id="GO:0051301">
    <property type="term" value="P:cell division"/>
    <property type="evidence" value="ECO:0007669"/>
    <property type="project" value="UniProtKB-KW"/>
</dbReference>
<dbReference type="GO" id="GO:1903461">
    <property type="term" value="P:Okazaki fragment processing involved in mitotic DNA replication"/>
    <property type="evidence" value="ECO:0007669"/>
    <property type="project" value="TreeGrafter"/>
</dbReference>
<evidence type="ECO:0000256" key="1">
    <source>
        <dbReference type="ARBA" id="ARBA00004123"/>
    </source>
</evidence>
<dbReference type="PROSITE" id="PS00697">
    <property type="entry name" value="DNA_LIGASE_A1"/>
    <property type="match status" value="1"/>
</dbReference>
<feature type="region of interest" description="Disordered" evidence="16">
    <location>
        <begin position="860"/>
        <end position="898"/>
    </location>
</feature>
<evidence type="ECO:0000256" key="9">
    <source>
        <dbReference type="ARBA" id="ARBA00023172"/>
    </source>
</evidence>
<protein>
    <recommendedName>
        <fullName evidence="14">DNA ligase</fullName>
        <ecNumber evidence="14">6.5.1.1</ecNumber>
    </recommendedName>
</protein>
<name>A0A6J3M1Z4_9PEZI</name>
<dbReference type="PROSITE" id="PS00333">
    <property type="entry name" value="DNA_LIGASE_A2"/>
    <property type="match status" value="1"/>
</dbReference>
<dbReference type="InterPro" id="IPR012310">
    <property type="entry name" value="DNA_ligase_ATP-dep_cent"/>
</dbReference>
<feature type="compositionally biased region" description="Low complexity" evidence="16">
    <location>
        <begin position="117"/>
        <end position="127"/>
    </location>
</feature>
<evidence type="ECO:0000313" key="18">
    <source>
        <dbReference type="Proteomes" id="UP000504637"/>
    </source>
</evidence>
<feature type="compositionally biased region" description="Acidic residues" evidence="16">
    <location>
        <begin position="49"/>
        <end position="65"/>
    </location>
</feature>
<keyword evidence="8 14" id="KW-0067">ATP-binding</keyword>
<dbReference type="NCBIfam" id="TIGR00574">
    <property type="entry name" value="dnl1"/>
    <property type="match status" value="1"/>
</dbReference>
<evidence type="ECO:0000256" key="2">
    <source>
        <dbReference type="ARBA" id="ARBA00007572"/>
    </source>
</evidence>
<dbReference type="Pfam" id="PF04675">
    <property type="entry name" value="DNA_ligase_A_N"/>
    <property type="match status" value="1"/>
</dbReference>
<dbReference type="CDD" id="cd07969">
    <property type="entry name" value="OBF_DNA_ligase_I"/>
    <property type="match status" value="1"/>
</dbReference>
<keyword evidence="12" id="KW-0131">Cell cycle</keyword>
<dbReference type="InterPro" id="IPR012309">
    <property type="entry name" value="DNA_ligase_ATP-dep_C"/>
</dbReference>
<dbReference type="GO" id="GO:0006310">
    <property type="term" value="P:DNA recombination"/>
    <property type="evidence" value="ECO:0007669"/>
    <property type="project" value="UniProtKB-KW"/>
</dbReference>
<dbReference type="Pfam" id="PF04679">
    <property type="entry name" value="DNA_ligase_A_C"/>
    <property type="match status" value="1"/>
</dbReference>
<gene>
    <name evidence="19" type="ORF">K489DRAFT_389705</name>
</gene>
<dbReference type="GO" id="GO:0003910">
    <property type="term" value="F:DNA ligase (ATP) activity"/>
    <property type="evidence" value="ECO:0007669"/>
    <property type="project" value="UniProtKB-EC"/>
</dbReference>
<evidence type="ECO:0000259" key="17">
    <source>
        <dbReference type="PROSITE" id="PS50160"/>
    </source>
</evidence>
<dbReference type="InterPro" id="IPR016059">
    <property type="entry name" value="DNA_ligase_ATP-dep_CS"/>
</dbReference>
<dbReference type="InterPro" id="IPR050191">
    <property type="entry name" value="ATP-dep_DNA_ligase"/>
</dbReference>
<dbReference type="GO" id="GO:0005634">
    <property type="term" value="C:nucleus"/>
    <property type="evidence" value="ECO:0007669"/>
    <property type="project" value="UniProtKB-SubCell"/>
</dbReference>
<evidence type="ECO:0000313" key="19">
    <source>
        <dbReference type="RefSeq" id="XP_033457983.1"/>
    </source>
</evidence>
<evidence type="ECO:0000256" key="11">
    <source>
        <dbReference type="ARBA" id="ARBA00023242"/>
    </source>
</evidence>
<dbReference type="InterPro" id="IPR000977">
    <property type="entry name" value="DNA_ligase_ATP-dep"/>
</dbReference>
<dbReference type="Gene3D" id="1.10.3260.10">
    <property type="entry name" value="DNA ligase, ATP-dependent, N-terminal domain"/>
    <property type="match status" value="1"/>
</dbReference>
<evidence type="ECO:0000256" key="16">
    <source>
        <dbReference type="SAM" id="MobiDB-lite"/>
    </source>
</evidence>
<dbReference type="Proteomes" id="UP000504637">
    <property type="component" value="Unplaced"/>
</dbReference>
<dbReference type="GeneID" id="54364335"/>
<keyword evidence="4" id="KW-0132">Cell division</keyword>
<feature type="compositionally biased region" description="Basic and acidic residues" evidence="16">
    <location>
        <begin position="877"/>
        <end position="892"/>
    </location>
</feature>
<keyword evidence="6 14" id="KW-0547">Nucleotide-binding</keyword>
<dbReference type="Gene3D" id="3.30.470.30">
    <property type="entry name" value="DNA ligase/mRNA capping enzyme"/>
    <property type="match status" value="1"/>
</dbReference>
<dbReference type="FunFam" id="2.40.50.140:FF:000062">
    <property type="entry name" value="DNA ligase"/>
    <property type="match status" value="1"/>
</dbReference>
<feature type="compositionally biased region" description="Low complexity" evidence="16">
    <location>
        <begin position="19"/>
        <end position="32"/>
    </location>
</feature>
<dbReference type="GO" id="GO:0071897">
    <property type="term" value="P:DNA biosynthetic process"/>
    <property type="evidence" value="ECO:0007669"/>
    <property type="project" value="InterPro"/>
</dbReference>
<dbReference type="InterPro" id="IPR012308">
    <property type="entry name" value="DNA_ligase_ATP-dep_N"/>
</dbReference>
<organism evidence="19">
    <name type="scientific">Dissoconium aciculare CBS 342.82</name>
    <dbReference type="NCBI Taxonomy" id="1314786"/>
    <lineage>
        <taxon>Eukaryota</taxon>
        <taxon>Fungi</taxon>
        <taxon>Dikarya</taxon>
        <taxon>Ascomycota</taxon>
        <taxon>Pezizomycotina</taxon>
        <taxon>Dothideomycetes</taxon>
        <taxon>Dothideomycetidae</taxon>
        <taxon>Mycosphaerellales</taxon>
        <taxon>Dissoconiaceae</taxon>
        <taxon>Dissoconium</taxon>
    </lineage>
</organism>